<evidence type="ECO:0000256" key="5">
    <source>
        <dbReference type="PIRSR" id="PIRSR604808-3"/>
    </source>
</evidence>
<sequence length="202" mass="22379">MKIVTYNINGLRPRISQHGSLLKLLNETKLSREEFTVDLVMAEGYESFLSCTSTTGIGRTGYSAGVATFYRVNSAFSSKEVALPVAAEEGFTGLLEQSRNLPAELECLEGISKDELLEVDSEGRCVITDHGHFVLFNIYGPRADHDDKEITQFKLTFYNVLQKRWEALLSQGKIVAPPAIDLNIAPPSIDRCDADSKFGENQ</sequence>
<dbReference type="PANTHER" id="PTHR22748">
    <property type="entry name" value="AP ENDONUCLEASE"/>
    <property type="match status" value="1"/>
</dbReference>
<dbReference type="GO" id="GO:0005634">
    <property type="term" value="C:nucleus"/>
    <property type="evidence" value="ECO:0007669"/>
    <property type="project" value="TreeGrafter"/>
</dbReference>
<dbReference type="GO" id="GO:0003906">
    <property type="term" value="F:DNA-(apurinic or apyrimidinic site) endonuclease activity"/>
    <property type="evidence" value="ECO:0007669"/>
    <property type="project" value="TreeGrafter"/>
</dbReference>
<name>A0AAD4X7B6_9MAGN</name>
<feature type="binding site" evidence="4">
    <location>
        <position position="7"/>
    </location>
    <ligand>
        <name>Mg(2+)</name>
        <dbReference type="ChEBI" id="CHEBI:18420"/>
        <label>1</label>
    </ligand>
</feature>
<gene>
    <name evidence="6" type="ORF">MKW98_000337</name>
</gene>
<dbReference type="Gene3D" id="3.60.10.10">
    <property type="entry name" value="Endonuclease/exonuclease/phosphatase"/>
    <property type="match status" value="1"/>
</dbReference>
<dbReference type="EMBL" id="JAJJMB010014260">
    <property type="protein sequence ID" value="KAI3861385.1"/>
    <property type="molecule type" value="Genomic_DNA"/>
</dbReference>
<proteinExistence type="predicted"/>
<keyword evidence="3 4" id="KW-0460">Magnesium</keyword>
<organism evidence="6 7">
    <name type="scientific">Papaver atlanticum</name>
    <dbReference type="NCBI Taxonomy" id="357466"/>
    <lineage>
        <taxon>Eukaryota</taxon>
        <taxon>Viridiplantae</taxon>
        <taxon>Streptophyta</taxon>
        <taxon>Embryophyta</taxon>
        <taxon>Tracheophyta</taxon>
        <taxon>Spermatophyta</taxon>
        <taxon>Magnoliopsida</taxon>
        <taxon>Ranunculales</taxon>
        <taxon>Papaveraceae</taxon>
        <taxon>Papaveroideae</taxon>
        <taxon>Papaver</taxon>
    </lineage>
</organism>
<feature type="site" description="Transition state stabilizer" evidence="5">
    <location>
        <position position="183"/>
    </location>
</feature>
<comment type="caution">
    <text evidence="6">The sequence shown here is derived from an EMBL/GenBank/DDBJ whole genome shotgun (WGS) entry which is preliminary data.</text>
</comment>
<dbReference type="InterPro" id="IPR004808">
    <property type="entry name" value="AP_endonuc_1"/>
</dbReference>
<feature type="binding site" evidence="4">
    <location>
        <position position="183"/>
    </location>
    <ligand>
        <name>Mg(2+)</name>
        <dbReference type="ChEBI" id="CHEBI:18420"/>
        <label>1</label>
    </ligand>
</feature>
<dbReference type="PANTHER" id="PTHR22748:SF4">
    <property type="entry name" value="DNA-(APURINIC OR APYRIMIDINIC SITE) ENDONUCLEASE 2"/>
    <property type="match status" value="1"/>
</dbReference>
<protein>
    <submittedName>
        <fullName evidence="6">Uncharacterized protein</fullName>
    </submittedName>
</protein>
<evidence type="ECO:0000256" key="4">
    <source>
        <dbReference type="PIRSR" id="PIRSR604808-2"/>
    </source>
</evidence>
<evidence type="ECO:0000313" key="7">
    <source>
        <dbReference type="Proteomes" id="UP001202328"/>
    </source>
</evidence>
<accession>A0AAD4X7B6</accession>
<evidence type="ECO:0000256" key="1">
    <source>
        <dbReference type="ARBA" id="ARBA00022723"/>
    </source>
</evidence>
<dbReference type="InterPro" id="IPR036691">
    <property type="entry name" value="Endo/exonu/phosph_ase_sf"/>
</dbReference>
<evidence type="ECO:0000256" key="3">
    <source>
        <dbReference type="ARBA" id="ARBA00022842"/>
    </source>
</evidence>
<evidence type="ECO:0000313" key="6">
    <source>
        <dbReference type="EMBL" id="KAI3861385.1"/>
    </source>
</evidence>
<evidence type="ECO:0000256" key="2">
    <source>
        <dbReference type="ARBA" id="ARBA00022801"/>
    </source>
</evidence>
<dbReference type="GO" id="GO:0006284">
    <property type="term" value="P:base-excision repair"/>
    <property type="evidence" value="ECO:0007669"/>
    <property type="project" value="TreeGrafter"/>
</dbReference>
<dbReference type="GO" id="GO:0008311">
    <property type="term" value="F:double-stranded DNA 3'-5' DNA exonuclease activity"/>
    <property type="evidence" value="ECO:0007669"/>
    <property type="project" value="TreeGrafter"/>
</dbReference>
<dbReference type="SUPFAM" id="SSF56219">
    <property type="entry name" value="DNase I-like"/>
    <property type="match status" value="1"/>
</dbReference>
<comment type="cofactor">
    <cofactor evidence="4">
        <name>Mg(2+)</name>
        <dbReference type="ChEBI" id="CHEBI:18420"/>
    </cofactor>
    <cofactor evidence="4">
        <name>Mn(2+)</name>
        <dbReference type="ChEBI" id="CHEBI:29035"/>
    </cofactor>
    <text evidence="4">Probably binds two magnesium or manganese ions per subunit.</text>
</comment>
<keyword evidence="4" id="KW-0464">Manganese</keyword>
<dbReference type="GO" id="GO:0008081">
    <property type="term" value="F:phosphoric diester hydrolase activity"/>
    <property type="evidence" value="ECO:0007669"/>
    <property type="project" value="TreeGrafter"/>
</dbReference>
<reference evidence="6" key="1">
    <citation type="submission" date="2022-04" db="EMBL/GenBank/DDBJ databases">
        <title>A functionally conserved STORR gene fusion in Papaver species that diverged 16.8 million years ago.</title>
        <authorList>
            <person name="Catania T."/>
        </authorList>
    </citation>
    <scope>NUCLEOTIDE SEQUENCE</scope>
    <source>
        <strain evidence="6">S-188037</strain>
    </source>
</reference>
<feature type="binding site" evidence="4">
    <location>
        <position position="181"/>
    </location>
    <ligand>
        <name>Mg(2+)</name>
        <dbReference type="ChEBI" id="CHEBI:18420"/>
        <label>1</label>
    </ligand>
</feature>
<keyword evidence="2" id="KW-0378">Hydrolase</keyword>
<dbReference type="AlphaFoldDB" id="A0AAD4X7B6"/>
<keyword evidence="7" id="KW-1185">Reference proteome</keyword>
<feature type="binding site" evidence="4">
    <location>
        <position position="27"/>
    </location>
    <ligand>
        <name>Mg(2+)</name>
        <dbReference type="ChEBI" id="CHEBI:18420"/>
        <label>1</label>
    </ligand>
</feature>
<dbReference type="GO" id="GO:0046872">
    <property type="term" value="F:metal ion binding"/>
    <property type="evidence" value="ECO:0007669"/>
    <property type="project" value="UniProtKB-KW"/>
</dbReference>
<keyword evidence="1 4" id="KW-0479">Metal-binding</keyword>
<dbReference type="Proteomes" id="UP001202328">
    <property type="component" value="Unassembled WGS sequence"/>
</dbReference>